<dbReference type="RefSeq" id="WP_353650116.1">
    <property type="nucleotide sequence ID" value="NZ_CP159218.1"/>
</dbReference>
<organism evidence="1">
    <name type="scientific">Nakamurella sp. A5-74</name>
    <dbReference type="NCBI Taxonomy" id="3158264"/>
    <lineage>
        <taxon>Bacteria</taxon>
        <taxon>Bacillati</taxon>
        <taxon>Actinomycetota</taxon>
        <taxon>Actinomycetes</taxon>
        <taxon>Nakamurellales</taxon>
        <taxon>Nakamurellaceae</taxon>
        <taxon>Nakamurella</taxon>
    </lineage>
</organism>
<dbReference type="InterPro" id="IPR036698">
    <property type="entry name" value="TM1070-like_sf"/>
</dbReference>
<dbReference type="AlphaFoldDB" id="A0AAU8DT03"/>
<dbReference type="SUPFAM" id="SSF89232">
    <property type="entry name" value="Hypothetical protein TM1070"/>
    <property type="match status" value="1"/>
</dbReference>
<name>A0AAU8DT03_9ACTN</name>
<protein>
    <submittedName>
        <fullName evidence="1">Sensory rhodopsin transducer</fullName>
    </submittedName>
</protein>
<evidence type="ECO:0000313" key="1">
    <source>
        <dbReference type="EMBL" id="XCG64503.1"/>
    </source>
</evidence>
<dbReference type="Pfam" id="PF07100">
    <property type="entry name" value="ASRT"/>
    <property type="match status" value="1"/>
</dbReference>
<sequence length="118" mass="12921">MSTRWYLPDCYLPELSTVHASHGSLCVLNDADAEAVLIIEVYFADRESAASSPIRIGPRSCHHLRSADPAQFGGLQIPVGVPYGIVVRSDDEIHLQYSRLDTTAPAYALMTAIPVPRQ</sequence>
<dbReference type="InterPro" id="IPR009794">
    <property type="entry name" value="ASRT"/>
</dbReference>
<gene>
    <name evidence="1" type="ORF">ABLG96_03950</name>
</gene>
<proteinExistence type="predicted"/>
<dbReference type="Gene3D" id="2.60.290.11">
    <property type="entry name" value="TM1070-like"/>
    <property type="match status" value="1"/>
</dbReference>
<reference evidence="1" key="1">
    <citation type="submission" date="2024-05" db="EMBL/GenBank/DDBJ databases">
        <authorList>
            <person name="Cai S.Y."/>
            <person name="Jin L.M."/>
            <person name="Li H.R."/>
        </authorList>
    </citation>
    <scope>NUCLEOTIDE SEQUENCE</scope>
    <source>
        <strain evidence="1">A5-74</strain>
    </source>
</reference>
<dbReference type="EMBL" id="CP159218">
    <property type="protein sequence ID" value="XCG64503.1"/>
    <property type="molecule type" value="Genomic_DNA"/>
</dbReference>
<accession>A0AAU8DT03</accession>